<dbReference type="SUPFAM" id="SSF47413">
    <property type="entry name" value="lambda repressor-like DNA-binding domains"/>
    <property type="match status" value="1"/>
</dbReference>
<dbReference type="InterPro" id="IPR010982">
    <property type="entry name" value="Lambda_DNA-bd_dom_sf"/>
</dbReference>
<dbReference type="OrthoDB" id="2470416at2"/>
<name>A0A172ZAX4_9BACL</name>
<reference evidence="1 2" key="2">
    <citation type="journal article" date="2016" name="Int. J. Syst. Evol. Microbiol.">
        <title>Paenibacillus bovis sp. nov., isolated from raw yak (Bos grunniens) milk.</title>
        <authorList>
            <person name="Gao C."/>
            <person name="Han J."/>
            <person name="Liu Z."/>
            <person name="Xu X."/>
            <person name="Hang F."/>
            <person name="Wu Z."/>
        </authorList>
    </citation>
    <scope>NUCLEOTIDE SEQUENCE [LARGE SCALE GENOMIC DNA]</scope>
    <source>
        <strain evidence="1 2">BD3526</strain>
    </source>
</reference>
<accession>A0A172ZAX4</accession>
<organism evidence="1 2">
    <name type="scientific">Paenibacillus bovis</name>
    <dbReference type="NCBI Taxonomy" id="1616788"/>
    <lineage>
        <taxon>Bacteria</taxon>
        <taxon>Bacillati</taxon>
        <taxon>Bacillota</taxon>
        <taxon>Bacilli</taxon>
        <taxon>Bacillales</taxon>
        <taxon>Paenibacillaceae</taxon>
        <taxon>Paenibacillus</taxon>
    </lineage>
</organism>
<gene>
    <name evidence="1" type="ORF">AR543_00405</name>
</gene>
<reference evidence="2" key="1">
    <citation type="submission" date="2015-10" db="EMBL/GenBank/DDBJ databases">
        <title>Genome of Paenibacillus bovis sp. nov.</title>
        <authorList>
            <person name="Wu Z."/>
            <person name="Gao C."/>
            <person name="Liu Z."/>
            <person name="Zheng H."/>
        </authorList>
    </citation>
    <scope>NUCLEOTIDE SEQUENCE [LARGE SCALE GENOMIC DNA]</scope>
    <source>
        <strain evidence="2">BD3526</strain>
    </source>
</reference>
<dbReference type="KEGG" id="pbv:AR543_00405"/>
<dbReference type="Proteomes" id="UP000078148">
    <property type="component" value="Chromosome"/>
</dbReference>
<dbReference type="Gene3D" id="1.25.40.10">
    <property type="entry name" value="Tetratricopeptide repeat domain"/>
    <property type="match status" value="1"/>
</dbReference>
<proteinExistence type="predicted"/>
<evidence type="ECO:0000313" key="1">
    <source>
        <dbReference type="EMBL" id="ANF94643.1"/>
    </source>
</evidence>
<dbReference type="STRING" id="1616788.AR543_00405"/>
<sequence length="470" mass="54512">MITNTTTIRLEIEKGIRQKGHSLSSFGKLAGINRGIISGILNGNPPKSISIRQLDLMAEALGHPEGWMYEYYVDECFINEKADWRRIKAFLLRCTEIGRYDCIQAVLDRLMEDLSNTVSVFGLAEELYEEGKVKESLPFYECVIENEKHQHSERLAIAHYRVFRASIGENTEETFRAAVRFEPFRDRLPENFMLDGLFYLANIYYLLQNWDTVERYAEELSNLVTMVYNIESKKIDNDNCYLPIKTERPLVFYYGQSSLIKGVALEHKGHYEEAKKYILQYMDLSWFKGLDEDGEKEVHKLTYFATANMYLMDVMMGNITVLPQYIGFLENHPEEILPAISNILKAANEYEFDIDEILSKFANVIKNDFVYSKSQSKISLTSRYINLHYQLAIYNLRKQSNNEGISNLIESLKLSIKIYNKNKILDIIALMQQIKSIATSEQLAEYENLLKGVGSDEKINNFVHSFFRSN</sequence>
<evidence type="ECO:0000313" key="2">
    <source>
        <dbReference type="Proteomes" id="UP000078148"/>
    </source>
</evidence>
<protein>
    <submittedName>
        <fullName evidence="1">DNA-binding protein</fullName>
    </submittedName>
</protein>
<keyword evidence="1" id="KW-0238">DNA-binding</keyword>
<dbReference type="InterPro" id="IPR011990">
    <property type="entry name" value="TPR-like_helical_dom_sf"/>
</dbReference>
<dbReference type="EMBL" id="CP013023">
    <property type="protein sequence ID" value="ANF94643.1"/>
    <property type="molecule type" value="Genomic_DNA"/>
</dbReference>
<dbReference type="AlphaFoldDB" id="A0A172ZAX4"/>
<keyword evidence="2" id="KW-1185">Reference proteome</keyword>
<dbReference type="RefSeq" id="WP_060530814.1">
    <property type="nucleotide sequence ID" value="NZ_CP013023.1"/>
</dbReference>
<dbReference type="GO" id="GO:0003677">
    <property type="term" value="F:DNA binding"/>
    <property type="evidence" value="ECO:0007669"/>
    <property type="project" value="UniProtKB-KW"/>
</dbReference>
<dbReference type="SUPFAM" id="SSF48452">
    <property type="entry name" value="TPR-like"/>
    <property type="match status" value="1"/>
</dbReference>